<proteinExistence type="predicted"/>
<evidence type="ECO:0000313" key="6">
    <source>
        <dbReference type="EMBL" id="GIG23677.1"/>
    </source>
</evidence>
<name>A0A919U4Q2_9CELL</name>
<dbReference type="InterPro" id="IPR018060">
    <property type="entry name" value="HTH_AraC"/>
</dbReference>
<dbReference type="Proteomes" id="UP000632740">
    <property type="component" value="Unassembled WGS sequence"/>
</dbReference>
<dbReference type="SMART" id="SM00342">
    <property type="entry name" value="HTH_ARAC"/>
    <property type="match status" value="1"/>
</dbReference>
<protein>
    <submittedName>
        <fullName evidence="6">AraC family transcriptional regulator</fullName>
    </submittedName>
</protein>
<comment type="caution">
    <text evidence="6">The sequence shown here is derived from an EMBL/GenBank/DDBJ whole genome shotgun (WGS) entry which is preliminary data.</text>
</comment>
<evidence type="ECO:0000259" key="5">
    <source>
        <dbReference type="PROSITE" id="PS01124"/>
    </source>
</evidence>
<sequence length="287" mass="31386">MPDVDSTVRWHEHDYPHPLARWHTHPEVEIHLIRAGTGVVLVGDHVSTFSAGQLVVVGSGVPHDWMSDLAPGEVVVGRDVVLQVHPDRMSRLAEVAPEAAEGVRLFEAARRGLELTGRSAVDGAAELEAVGRTTGLERLQHVFALLALLSRAPADERRVLASGLYAPRTDVAGQDAVESVLRYIVDNLTQEVRMTTAADLVGMSPTAFSRFFQRAAGRGFTSMVRRMRVVRACTLLTETTMPVVDVCYASGYTNLSNFNRQFRAETGTTPTTFRRTARTAPPARHPA</sequence>
<dbReference type="PROSITE" id="PS01124">
    <property type="entry name" value="HTH_ARAC_FAMILY_2"/>
    <property type="match status" value="1"/>
</dbReference>
<feature type="region of interest" description="Disordered" evidence="4">
    <location>
        <begin position="265"/>
        <end position="287"/>
    </location>
</feature>
<dbReference type="CDD" id="cd06976">
    <property type="entry name" value="cupin_MtlR-like_N"/>
    <property type="match status" value="1"/>
</dbReference>
<dbReference type="InterPro" id="IPR018062">
    <property type="entry name" value="HTH_AraC-typ_CS"/>
</dbReference>
<evidence type="ECO:0000256" key="3">
    <source>
        <dbReference type="ARBA" id="ARBA00023163"/>
    </source>
</evidence>
<dbReference type="Gene3D" id="1.10.10.60">
    <property type="entry name" value="Homeodomain-like"/>
    <property type="match status" value="1"/>
</dbReference>
<dbReference type="SUPFAM" id="SSF46689">
    <property type="entry name" value="Homeodomain-like"/>
    <property type="match status" value="2"/>
</dbReference>
<organism evidence="6 7">
    <name type="scientific">Cellulomonas chitinilytica</name>
    <dbReference type="NCBI Taxonomy" id="398759"/>
    <lineage>
        <taxon>Bacteria</taxon>
        <taxon>Bacillati</taxon>
        <taxon>Actinomycetota</taxon>
        <taxon>Actinomycetes</taxon>
        <taxon>Micrococcales</taxon>
        <taxon>Cellulomonadaceae</taxon>
        <taxon>Cellulomonas</taxon>
    </lineage>
</organism>
<dbReference type="Pfam" id="PF12833">
    <property type="entry name" value="HTH_18"/>
    <property type="match status" value="1"/>
</dbReference>
<keyword evidence="7" id="KW-1185">Reference proteome</keyword>
<dbReference type="PANTHER" id="PTHR46796">
    <property type="entry name" value="HTH-TYPE TRANSCRIPTIONAL ACTIVATOR RHAS-RELATED"/>
    <property type="match status" value="1"/>
</dbReference>
<gene>
    <name evidence="6" type="ORF">Cch01nite_44010</name>
</gene>
<dbReference type="Gene3D" id="2.60.120.10">
    <property type="entry name" value="Jelly Rolls"/>
    <property type="match status" value="1"/>
</dbReference>
<dbReference type="InterPro" id="IPR014710">
    <property type="entry name" value="RmlC-like_jellyroll"/>
</dbReference>
<dbReference type="AlphaFoldDB" id="A0A919U4Q2"/>
<dbReference type="InterPro" id="IPR011051">
    <property type="entry name" value="RmlC_Cupin_sf"/>
</dbReference>
<dbReference type="GO" id="GO:0043565">
    <property type="term" value="F:sequence-specific DNA binding"/>
    <property type="evidence" value="ECO:0007669"/>
    <property type="project" value="InterPro"/>
</dbReference>
<keyword evidence="2" id="KW-0238">DNA-binding</keyword>
<dbReference type="Pfam" id="PF02311">
    <property type="entry name" value="AraC_binding"/>
    <property type="match status" value="1"/>
</dbReference>
<dbReference type="InterPro" id="IPR050204">
    <property type="entry name" value="AraC_XylS_family_regulators"/>
</dbReference>
<dbReference type="InterPro" id="IPR003313">
    <property type="entry name" value="AraC-bd"/>
</dbReference>
<dbReference type="PROSITE" id="PS00041">
    <property type="entry name" value="HTH_ARAC_FAMILY_1"/>
    <property type="match status" value="1"/>
</dbReference>
<evidence type="ECO:0000256" key="1">
    <source>
        <dbReference type="ARBA" id="ARBA00023015"/>
    </source>
</evidence>
<dbReference type="SUPFAM" id="SSF51182">
    <property type="entry name" value="RmlC-like cupins"/>
    <property type="match status" value="1"/>
</dbReference>
<evidence type="ECO:0000256" key="4">
    <source>
        <dbReference type="SAM" id="MobiDB-lite"/>
    </source>
</evidence>
<keyword evidence="1" id="KW-0805">Transcription regulation</keyword>
<evidence type="ECO:0000256" key="2">
    <source>
        <dbReference type="ARBA" id="ARBA00023125"/>
    </source>
</evidence>
<reference evidence="6" key="1">
    <citation type="submission" date="2021-01" db="EMBL/GenBank/DDBJ databases">
        <title>Whole genome shotgun sequence of Cellulomonas chitinilytica NBRC 110799.</title>
        <authorList>
            <person name="Komaki H."/>
            <person name="Tamura T."/>
        </authorList>
    </citation>
    <scope>NUCLEOTIDE SEQUENCE</scope>
    <source>
        <strain evidence="6">NBRC 110799</strain>
    </source>
</reference>
<dbReference type="GO" id="GO:0003700">
    <property type="term" value="F:DNA-binding transcription factor activity"/>
    <property type="evidence" value="ECO:0007669"/>
    <property type="project" value="InterPro"/>
</dbReference>
<dbReference type="InterPro" id="IPR009057">
    <property type="entry name" value="Homeodomain-like_sf"/>
</dbReference>
<keyword evidence="3" id="KW-0804">Transcription</keyword>
<evidence type="ECO:0000313" key="7">
    <source>
        <dbReference type="Proteomes" id="UP000632740"/>
    </source>
</evidence>
<dbReference type="EMBL" id="BONK01000022">
    <property type="protein sequence ID" value="GIG23677.1"/>
    <property type="molecule type" value="Genomic_DNA"/>
</dbReference>
<accession>A0A919U4Q2</accession>
<feature type="domain" description="HTH araC/xylS-type" evidence="5">
    <location>
        <begin position="178"/>
        <end position="276"/>
    </location>
</feature>